<feature type="transmembrane region" description="Helical" evidence="1">
    <location>
        <begin position="38"/>
        <end position="62"/>
    </location>
</feature>
<evidence type="ECO:0000313" key="2">
    <source>
        <dbReference type="EMBL" id="WFD45841.1"/>
    </source>
</evidence>
<dbReference type="PANTHER" id="PTHR33979">
    <property type="entry name" value="OS02G0221600 PROTEIN"/>
    <property type="match status" value="1"/>
</dbReference>
<evidence type="ECO:0000313" key="3">
    <source>
        <dbReference type="Proteomes" id="UP000818624"/>
    </source>
</evidence>
<reference evidence="2 3" key="1">
    <citation type="journal article" date="2020" name="Elife">
        <title>Loss of centromere function drives karyotype evolution in closely related Malassezia species.</title>
        <authorList>
            <person name="Sankaranarayanan S.R."/>
            <person name="Ianiri G."/>
            <person name="Coelho M.A."/>
            <person name="Reza M.H."/>
            <person name="Thimmappa B.C."/>
            <person name="Ganguly P."/>
            <person name="Vadnala R.N."/>
            <person name="Sun S."/>
            <person name="Siddharthan R."/>
            <person name="Tellgren-Roth C."/>
            <person name="Dawson T.L."/>
            <person name="Heitman J."/>
            <person name="Sanyal K."/>
        </authorList>
    </citation>
    <scope>NUCLEOTIDE SEQUENCE [LARGE SCALE GENOMIC DNA]</scope>
    <source>
        <strain evidence="2">CBS14141</strain>
    </source>
</reference>
<keyword evidence="1" id="KW-0472">Membrane</keyword>
<dbReference type="Proteomes" id="UP000818624">
    <property type="component" value="Chromosome 1"/>
</dbReference>
<proteinExistence type="predicted"/>
<gene>
    <name evidence="2" type="ORF">GLX27_000466</name>
</gene>
<keyword evidence="3" id="KW-1185">Reference proteome</keyword>
<evidence type="ECO:0000256" key="1">
    <source>
        <dbReference type="SAM" id="Phobius"/>
    </source>
</evidence>
<keyword evidence="1" id="KW-1133">Transmembrane helix</keyword>
<accession>A0ABY8EJK1</accession>
<dbReference type="PANTHER" id="PTHR33979:SF2">
    <property type="entry name" value="PEPTIDASE M50B-LIKE-DOMAIN-CONTAINING PROTEIN"/>
    <property type="match status" value="1"/>
</dbReference>
<dbReference type="InterPro" id="IPR049500">
    <property type="entry name" value="Peptidase_M50B-like"/>
</dbReference>
<dbReference type="EMBL" id="CP046234">
    <property type="protein sequence ID" value="WFD45841.1"/>
    <property type="molecule type" value="Genomic_DNA"/>
</dbReference>
<protein>
    <submittedName>
        <fullName evidence="2">Uncharacterized protein</fullName>
    </submittedName>
</protein>
<dbReference type="Pfam" id="PF13398">
    <property type="entry name" value="Peptidase_M50B"/>
    <property type="match status" value="1"/>
</dbReference>
<name>A0ABY8EJK1_MALFU</name>
<keyword evidence="1" id="KW-0812">Transmembrane</keyword>
<sequence>MNCLYSVWDICDDLVFRKVNESDATAFAKLVGCCPPQVWGVVWLLISIAFFAGGILVGLVLFKTPVSEQKSDDFLRVPTR</sequence>
<organism evidence="2 3">
    <name type="scientific">Malassezia furfur</name>
    <name type="common">Pityriasis versicolor infection agent</name>
    <name type="synonym">Pityrosporum furfur</name>
    <dbReference type="NCBI Taxonomy" id="55194"/>
    <lineage>
        <taxon>Eukaryota</taxon>
        <taxon>Fungi</taxon>
        <taxon>Dikarya</taxon>
        <taxon>Basidiomycota</taxon>
        <taxon>Ustilaginomycotina</taxon>
        <taxon>Malasseziomycetes</taxon>
        <taxon>Malasseziales</taxon>
        <taxon>Malasseziaceae</taxon>
        <taxon>Malassezia</taxon>
    </lineage>
</organism>